<feature type="region of interest" description="Disordered" evidence="9">
    <location>
        <begin position="640"/>
        <end position="706"/>
    </location>
</feature>
<dbReference type="PROSITE" id="PS01358">
    <property type="entry name" value="ZF_RANBP2_1"/>
    <property type="match status" value="3"/>
</dbReference>
<dbReference type="InterPro" id="IPR001876">
    <property type="entry name" value="Znf_RanBP2"/>
</dbReference>
<dbReference type="PANTHER" id="PTHR45766">
    <property type="entry name" value="DNA ANNEALING HELICASE AND ENDONUCLEASE ZRANB3 FAMILY MEMBER"/>
    <property type="match status" value="1"/>
</dbReference>
<evidence type="ECO:0000256" key="1">
    <source>
        <dbReference type="ARBA" id="ARBA00022723"/>
    </source>
</evidence>
<dbReference type="InterPro" id="IPR036443">
    <property type="entry name" value="Znf_RanBP2_sf"/>
</dbReference>
<evidence type="ECO:0000259" key="11">
    <source>
        <dbReference type="PROSITE" id="PS51192"/>
    </source>
</evidence>
<dbReference type="InterPro" id="IPR003615">
    <property type="entry name" value="HNH_nuc"/>
</dbReference>
<dbReference type="Proteomes" id="UP000694845">
    <property type="component" value="Unplaced"/>
</dbReference>
<dbReference type="KEGG" id="aplc:110978078"/>
<dbReference type="OrthoDB" id="2801544at2759"/>
<dbReference type="GO" id="GO:0008270">
    <property type="term" value="F:zinc ion binding"/>
    <property type="evidence" value="ECO:0007669"/>
    <property type="project" value="UniProtKB-KW"/>
</dbReference>
<proteinExistence type="predicted"/>
<feature type="domain" description="RanBP2-type" evidence="10">
    <location>
        <begin position="954"/>
        <end position="985"/>
    </location>
</feature>
<dbReference type="InterPro" id="IPR014001">
    <property type="entry name" value="Helicase_ATP-bd"/>
</dbReference>
<dbReference type="Pfam" id="PF01844">
    <property type="entry name" value="HNH"/>
    <property type="match status" value="1"/>
</dbReference>
<dbReference type="InterPro" id="IPR002711">
    <property type="entry name" value="HNH"/>
</dbReference>
<dbReference type="InterPro" id="IPR027417">
    <property type="entry name" value="P-loop_NTPase"/>
</dbReference>
<dbReference type="Pfam" id="PF00176">
    <property type="entry name" value="SNF2-rel_dom"/>
    <property type="match status" value="1"/>
</dbReference>
<dbReference type="SMART" id="SM00547">
    <property type="entry name" value="ZnF_RBZ"/>
    <property type="match status" value="3"/>
</dbReference>
<dbReference type="InterPro" id="IPR049730">
    <property type="entry name" value="SNF2/RAD54-like_C"/>
</dbReference>
<dbReference type="GeneID" id="110978078"/>
<feature type="domain" description="Helicase ATP-binding" evidence="11">
    <location>
        <begin position="42"/>
        <end position="204"/>
    </location>
</feature>
<evidence type="ECO:0000256" key="3">
    <source>
        <dbReference type="ARBA" id="ARBA00022771"/>
    </source>
</evidence>
<dbReference type="SUPFAM" id="SSF52540">
    <property type="entry name" value="P-loop containing nucleoside triphosphate hydrolases"/>
    <property type="match status" value="2"/>
</dbReference>
<organism evidence="13 14">
    <name type="scientific">Acanthaster planci</name>
    <name type="common">Crown-of-thorns starfish</name>
    <dbReference type="NCBI Taxonomy" id="133434"/>
    <lineage>
        <taxon>Eukaryota</taxon>
        <taxon>Metazoa</taxon>
        <taxon>Echinodermata</taxon>
        <taxon>Eleutherozoa</taxon>
        <taxon>Asterozoa</taxon>
        <taxon>Asteroidea</taxon>
        <taxon>Valvatacea</taxon>
        <taxon>Valvatida</taxon>
        <taxon>Acanthasteridae</taxon>
        <taxon>Acanthaster</taxon>
    </lineage>
</organism>
<dbReference type="RefSeq" id="XP_022088440.1">
    <property type="nucleotide sequence ID" value="XM_022232748.1"/>
</dbReference>
<dbReference type="GO" id="GO:0043596">
    <property type="term" value="C:nuclear replication fork"/>
    <property type="evidence" value="ECO:0007669"/>
    <property type="project" value="TreeGrafter"/>
</dbReference>
<evidence type="ECO:0000256" key="7">
    <source>
        <dbReference type="ARBA" id="ARBA00022840"/>
    </source>
</evidence>
<feature type="region of interest" description="Disordered" evidence="9">
    <location>
        <begin position="614"/>
        <end position="633"/>
    </location>
</feature>
<dbReference type="CDD" id="cd18793">
    <property type="entry name" value="SF2_C_SNF"/>
    <property type="match status" value="1"/>
</dbReference>
<dbReference type="Gene3D" id="3.40.50.300">
    <property type="entry name" value="P-loop containing nucleotide triphosphate hydrolases"/>
    <property type="match status" value="1"/>
</dbReference>
<dbReference type="Pfam" id="PF00271">
    <property type="entry name" value="Helicase_C"/>
    <property type="match status" value="1"/>
</dbReference>
<keyword evidence="2" id="KW-0547">Nucleotide-binding</keyword>
<evidence type="ECO:0000256" key="2">
    <source>
        <dbReference type="ARBA" id="ARBA00022741"/>
    </source>
</evidence>
<dbReference type="InterPro" id="IPR038718">
    <property type="entry name" value="SNF2-like_sf"/>
</dbReference>
<dbReference type="OMA" id="GRDDQCV"/>
<keyword evidence="1" id="KW-0479">Metal-binding</keyword>
<keyword evidence="13" id="KW-1185">Reference proteome</keyword>
<dbReference type="GO" id="GO:0031297">
    <property type="term" value="P:replication fork processing"/>
    <property type="evidence" value="ECO:0007669"/>
    <property type="project" value="TreeGrafter"/>
</dbReference>
<dbReference type="PROSITE" id="PS51192">
    <property type="entry name" value="HELICASE_ATP_BIND_1"/>
    <property type="match status" value="1"/>
</dbReference>
<feature type="region of interest" description="Disordered" evidence="9">
    <location>
        <begin position="532"/>
        <end position="590"/>
    </location>
</feature>
<evidence type="ECO:0000256" key="8">
    <source>
        <dbReference type="PROSITE-ProRule" id="PRU00322"/>
    </source>
</evidence>
<dbReference type="SMART" id="SM00487">
    <property type="entry name" value="DEXDc"/>
    <property type="match status" value="1"/>
</dbReference>
<dbReference type="SUPFAM" id="SSF90209">
    <property type="entry name" value="Ran binding protein zinc finger-like"/>
    <property type="match status" value="3"/>
</dbReference>
<dbReference type="GO" id="GO:0016787">
    <property type="term" value="F:hydrolase activity"/>
    <property type="evidence" value="ECO:0007669"/>
    <property type="project" value="UniProtKB-KW"/>
</dbReference>
<dbReference type="SMART" id="SM00490">
    <property type="entry name" value="HELICc"/>
    <property type="match status" value="1"/>
</dbReference>
<dbReference type="PANTHER" id="PTHR45766:SF3">
    <property type="entry name" value="DNA ANNEALING HELICASE AND ENDONUCLEASE ZRANB3"/>
    <property type="match status" value="1"/>
</dbReference>
<keyword evidence="6" id="KW-0862">Zinc</keyword>
<dbReference type="Gene3D" id="3.40.50.10810">
    <property type="entry name" value="Tandem AAA-ATPase domain"/>
    <property type="match status" value="1"/>
</dbReference>
<feature type="region of interest" description="Disordered" evidence="9">
    <location>
        <begin position="1180"/>
        <end position="1222"/>
    </location>
</feature>
<accession>A0A8B7Y7X2</accession>
<reference evidence="14" key="1">
    <citation type="submission" date="2025-08" db="UniProtKB">
        <authorList>
            <consortium name="RefSeq"/>
        </authorList>
    </citation>
    <scope>IDENTIFICATION</scope>
</reference>
<protein>
    <submittedName>
        <fullName evidence="14">DNA annealing helicase and endonuclease ZRANB3-like isoform X1</fullName>
    </submittedName>
</protein>
<name>A0A8B7Y7X2_ACAPL</name>
<feature type="domain" description="RanBP2-type" evidence="10">
    <location>
        <begin position="713"/>
        <end position="742"/>
    </location>
</feature>
<dbReference type="GO" id="GO:0004386">
    <property type="term" value="F:helicase activity"/>
    <property type="evidence" value="ECO:0007669"/>
    <property type="project" value="UniProtKB-KW"/>
</dbReference>
<dbReference type="GO" id="GO:0004520">
    <property type="term" value="F:DNA endonuclease activity"/>
    <property type="evidence" value="ECO:0007669"/>
    <property type="project" value="TreeGrafter"/>
</dbReference>
<dbReference type="GO" id="GO:0003676">
    <property type="term" value="F:nucleic acid binding"/>
    <property type="evidence" value="ECO:0007669"/>
    <property type="project" value="InterPro"/>
</dbReference>
<feature type="compositionally biased region" description="Low complexity" evidence="9">
    <location>
        <begin position="679"/>
        <end position="691"/>
    </location>
</feature>
<keyword evidence="3 8" id="KW-0863">Zinc-finger</keyword>
<feature type="region of interest" description="Disordered" evidence="9">
    <location>
        <begin position="1011"/>
        <end position="1050"/>
    </location>
</feature>
<evidence type="ECO:0000313" key="14">
    <source>
        <dbReference type="RefSeq" id="XP_022088440.1"/>
    </source>
</evidence>
<evidence type="ECO:0000256" key="4">
    <source>
        <dbReference type="ARBA" id="ARBA00022801"/>
    </source>
</evidence>
<dbReference type="InterPro" id="IPR000330">
    <property type="entry name" value="SNF2_N"/>
</dbReference>
<feature type="compositionally biased region" description="Basic and acidic residues" evidence="9">
    <location>
        <begin position="1195"/>
        <end position="1208"/>
    </location>
</feature>
<dbReference type="InterPro" id="IPR001650">
    <property type="entry name" value="Helicase_C-like"/>
</dbReference>
<dbReference type="PROSITE" id="PS51194">
    <property type="entry name" value="HELICASE_CTER"/>
    <property type="match status" value="1"/>
</dbReference>
<keyword evidence="7" id="KW-0067">ATP-binding</keyword>
<gene>
    <name evidence="14" type="primary">LOC110978078</name>
</gene>
<evidence type="ECO:0000256" key="6">
    <source>
        <dbReference type="ARBA" id="ARBA00022833"/>
    </source>
</evidence>
<keyword evidence="4" id="KW-0378">Hydrolase</keyword>
<evidence type="ECO:0000256" key="5">
    <source>
        <dbReference type="ARBA" id="ARBA00022806"/>
    </source>
</evidence>
<keyword evidence="5" id="KW-0347">Helicase</keyword>
<evidence type="ECO:0000256" key="9">
    <source>
        <dbReference type="SAM" id="MobiDB-lite"/>
    </source>
</evidence>
<dbReference type="GO" id="GO:0006281">
    <property type="term" value="P:DNA repair"/>
    <property type="evidence" value="ECO:0007669"/>
    <property type="project" value="TreeGrafter"/>
</dbReference>
<evidence type="ECO:0000313" key="13">
    <source>
        <dbReference type="Proteomes" id="UP000694845"/>
    </source>
</evidence>
<evidence type="ECO:0000259" key="12">
    <source>
        <dbReference type="PROSITE" id="PS51194"/>
    </source>
</evidence>
<dbReference type="CDD" id="cd00085">
    <property type="entry name" value="HNHc"/>
    <property type="match status" value="1"/>
</dbReference>
<evidence type="ECO:0000259" key="10">
    <source>
        <dbReference type="PROSITE" id="PS50199"/>
    </source>
</evidence>
<dbReference type="PROSITE" id="PS50199">
    <property type="entry name" value="ZF_RANBP2_2"/>
    <property type="match status" value="2"/>
</dbReference>
<feature type="domain" description="Helicase C-terminal" evidence="12">
    <location>
        <begin position="329"/>
        <end position="495"/>
    </location>
</feature>
<dbReference type="CDD" id="cd18010">
    <property type="entry name" value="DEXHc_HARP_SMARCAL1"/>
    <property type="match status" value="1"/>
</dbReference>
<sequence length="1411" mass="159212">MNMMNESVAPINDDQRTMDAQLDFLPRNLRDSLLHFQKEGILYALQRKGRCLFGDEMGLGKTIQAISVAYYYKAEWPLLIVVPSSMRYPWIEELERWLPDLQPRDMNLIMSGSDVRNIARCKVSLVGYGLLRNDSKTLVQALTDQAFRVVIVDESHYMKNRKAARTKVLVPLLQAAKRVMLLTGTPALARPAELFTQIDSVQKGLMGSFSQFAKRYCNAHWRQLGRQRMWDTSGASNLDELHKQLVKSVMIRREKKQVLTQLPPKRRQKVPFELADSDEKKELEKCWTELDKIINPASDPMEEIHNTGFEVKKLATQMYTLTGKAKIGAVCEYVKMLLENQGLKFLVFAHHKEVLTALAQTVAAYAKEHKMPLKYIRIDGDVPSSERMQLVHQFQNDSNTRVALLSILAAGTGLTLTAASQVVFAELHWTPGILEQCEDRAHRIGQQNAIHVHYLVARGTIDEWLWSALSRKVNVLSNTLNGRVQHLRMEEKGGDEVAFLKHAAAWLPSNRDLQDDESFYFASKKTSHDIRTFFTPGHTESTKKRKRDHLSSSRPAETPPNPHRVESISIDEDDDDFRGIKKHRPSSDLSPKELFAADAQLSNKTFCMMPGPGKFEKSTTVDKSTATGKDSGLAHFVDDLPEMRSNKKRRGNQRGKTELAVVEFEKNRLSDSDTEMDDQTTSSRNSNQSSREQCMPSSFEDKEKQNTVKELDANDSWSCCACTFENHADLPFCEICSTPRKTTRCRSSKSARRNLCTERASGQCGSIKKERASQSKNYSPTTRRHTTLDMLNQESSSIRLTDLDKSAVCNSVTKSPSLVENTSHALDGDTDSDNSVSSDSEATVFYDFHREPDCISSDTRGEQSSKKESTVKCFKPKEEAVGDCNLAEELKSSSSDTAVGSESSTTRENWTCDDRYCRHINSAYDDQCEVCYKTRPASKPSRKDVCLDAESSAAEENWTCDDPFCGYLNSASDDQCEACWSPRPKELSDARSVSNTQLPGFIRASQMNLVQSPGNKDDASVPEPEQGWPYNNRDEGDTGTDSSQTEPEEEPVLYDSFLYCPSKHTDRIYLYDQDGNALNCSFQAIDLQHRDLDALPKILHSQHNMHISLRFLKEWNSLNDVKRKQLRKMGELFDRPLAALEALKQGQHYQPCTKRFITKVDLAEAARQKAQSLGGSLRVISRPATKTAKRRAHNRHGDQSLADGEKSHQGLKSSVEQEKRSWWSDDNGASVKRGTYIQAVDGEGRPLCVFCGNVTAPSTTAHQGAAWDMRYCSEKCKDEHSLRWKNTKYVRQQLLEAEHGICQICGLEAQQLCNIIKDAAKGERKELLQGSPLSKLSKQRLNDIIRNPSSGQFWHADHIVAVHQGGGLCSLDNYRTLCVLCHDEVTAKQNTKRRNRDRAAGIPDIRSFFNP</sequence>
<feature type="region of interest" description="Disordered" evidence="9">
    <location>
        <begin position="820"/>
        <end position="839"/>
    </location>
</feature>
<dbReference type="GO" id="GO:0005524">
    <property type="term" value="F:ATP binding"/>
    <property type="evidence" value="ECO:0007669"/>
    <property type="project" value="UniProtKB-KW"/>
</dbReference>